<keyword evidence="6 7" id="KW-0143">Chaperone</keyword>
<evidence type="ECO:0000256" key="1">
    <source>
        <dbReference type="ARBA" id="ARBA00004496"/>
    </source>
</evidence>
<evidence type="ECO:0000256" key="5">
    <source>
        <dbReference type="ARBA" id="ARBA00022840"/>
    </source>
</evidence>
<reference evidence="8 9" key="1">
    <citation type="submission" date="2016-04" db="EMBL/GenBank/DDBJ databases">
        <title>The genome of Intoshia linei affirms orthonectids as highly simplified spiralians.</title>
        <authorList>
            <person name="Mikhailov K.V."/>
            <person name="Slusarev G.S."/>
            <person name="Nikitin M.A."/>
            <person name="Logacheva M.D."/>
            <person name="Penin A."/>
            <person name="Aleoshin V."/>
            <person name="Panchin Y.V."/>
        </authorList>
    </citation>
    <scope>NUCLEOTIDE SEQUENCE [LARGE SCALE GENOMIC DNA]</scope>
    <source>
        <strain evidence="8">Intl2013</strain>
        <tissue evidence="8">Whole animal</tissue>
    </source>
</reference>
<keyword evidence="5 7" id="KW-0067">ATP-binding</keyword>
<sequence length="221" mass="23995">MSAISIVNPKAEHARSSIALSVNLSAAKGLQTMLSTNLGPHGTVKMLVSGAGDLKFTKDGSVLLNEMQLTHPTAVLIARSATAQDDVTGDGTTSNVLIIGEVLQKAMISLNEGVHPTIIVNGINAAKKICLQTLDNMRWRSDGKDFSTPFLDRSALINVALTTLKTKLVNNVSNILAQHIVDAVLTVKQPNEPIDLFMIEIMEIMNRVDTDSKYFYNFQLY</sequence>
<keyword evidence="4 7" id="KW-0547">Nucleotide-binding</keyword>
<dbReference type="GO" id="GO:0005737">
    <property type="term" value="C:cytoplasm"/>
    <property type="evidence" value="ECO:0007669"/>
    <property type="project" value="UniProtKB-SubCell"/>
</dbReference>
<accession>A0A177APP8</accession>
<evidence type="ECO:0000313" key="8">
    <source>
        <dbReference type="EMBL" id="OAF63975.1"/>
    </source>
</evidence>
<comment type="similarity">
    <text evidence="2 7">Belongs to the TCP-1 chaperonin family.</text>
</comment>
<dbReference type="GO" id="GO:0140662">
    <property type="term" value="F:ATP-dependent protein folding chaperone"/>
    <property type="evidence" value="ECO:0007669"/>
    <property type="project" value="InterPro"/>
</dbReference>
<dbReference type="OrthoDB" id="10052040at2759"/>
<dbReference type="GO" id="GO:0005524">
    <property type="term" value="F:ATP binding"/>
    <property type="evidence" value="ECO:0007669"/>
    <property type="project" value="UniProtKB-KW"/>
</dbReference>
<dbReference type="InterPro" id="IPR002423">
    <property type="entry name" value="Cpn60/GroEL/TCP-1"/>
</dbReference>
<dbReference type="PRINTS" id="PR00304">
    <property type="entry name" value="TCOMPLEXTCP1"/>
</dbReference>
<dbReference type="GO" id="GO:0016887">
    <property type="term" value="F:ATP hydrolysis activity"/>
    <property type="evidence" value="ECO:0007669"/>
    <property type="project" value="InterPro"/>
</dbReference>
<dbReference type="InterPro" id="IPR017998">
    <property type="entry name" value="Chaperone_TCP-1"/>
</dbReference>
<dbReference type="InterPro" id="IPR002194">
    <property type="entry name" value="Chaperonin_TCP-1_CS"/>
</dbReference>
<dbReference type="AlphaFoldDB" id="A0A177APP8"/>
<evidence type="ECO:0000256" key="6">
    <source>
        <dbReference type="ARBA" id="ARBA00023186"/>
    </source>
</evidence>
<dbReference type="SUPFAM" id="SSF54849">
    <property type="entry name" value="GroEL-intermediate domain like"/>
    <property type="match status" value="1"/>
</dbReference>
<organism evidence="8 9">
    <name type="scientific">Intoshia linei</name>
    <dbReference type="NCBI Taxonomy" id="1819745"/>
    <lineage>
        <taxon>Eukaryota</taxon>
        <taxon>Metazoa</taxon>
        <taxon>Spiralia</taxon>
        <taxon>Lophotrochozoa</taxon>
        <taxon>Mesozoa</taxon>
        <taxon>Orthonectida</taxon>
        <taxon>Rhopaluridae</taxon>
        <taxon>Intoshia</taxon>
    </lineage>
</organism>
<dbReference type="Proteomes" id="UP000078046">
    <property type="component" value="Unassembled WGS sequence"/>
</dbReference>
<evidence type="ECO:0000256" key="3">
    <source>
        <dbReference type="ARBA" id="ARBA00022490"/>
    </source>
</evidence>
<protein>
    <submittedName>
        <fullName evidence="8">CCT-zeta</fullName>
    </submittedName>
</protein>
<dbReference type="Gene3D" id="3.30.260.10">
    <property type="entry name" value="TCP-1-like chaperonin intermediate domain"/>
    <property type="match status" value="1"/>
</dbReference>
<comment type="subcellular location">
    <subcellularLocation>
        <location evidence="1">Cytoplasm</location>
    </subcellularLocation>
</comment>
<evidence type="ECO:0000256" key="4">
    <source>
        <dbReference type="ARBA" id="ARBA00022741"/>
    </source>
</evidence>
<dbReference type="FunFam" id="1.10.560.10:FF:000058">
    <property type="entry name" value="T-complex protein 1 subunit zeta"/>
    <property type="match status" value="1"/>
</dbReference>
<dbReference type="EMBL" id="LWCA01002278">
    <property type="protein sequence ID" value="OAF63975.1"/>
    <property type="molecule type" value="Genomic_DNA"/>
</dbReference>
<evidence type="ECO:0000313" key="9">
    <source>
        <dbReference type="Proteomes" id="UP000078046"/>
    </source>
</evidence>
<evidence type="ECO:0000256" key="7">
    <source>
        <dbReference type="RuleBase" id="RU004187"/>
    </source>
</evidence>
<keyword evidence="9" id="KW-1185">Reference proteome</keyword>
<evidence type="ECO:0000256" key="2">
    <source>
        <dbReference type="ARBA" id="ARBA00008020"/>
    </source>
</evidence>
<dbReference type="Pfam" id="PF00118">
    <property type="entry name" value="Cpn60_TCP1"/>
    <property type="match status" value="1"/>
</dbReference>
<proteinExistence type="inferred from homology"/>
<name>A0A177APP8_9BILA</name>
<keyword evidence="3" id="KW-0963">Cytoplasm</keyword>
<dbReference type="GO" id="GO:0051082">
    <property type="term" value="F:unfolded protein binding"/>
    <property type="evidence" value="ECO:0007669"/>
    <property type="project" value="InterPro"/>
</dbReference>
<dbReference type="SUPFAM" id="SSF48592">
    <property type="entry name" value="GroEL equatorial domain-like"/>
    <property type="match status" value="1"/>
</dbReference>
<dbReference type="InterPro" id="IPR027410">
    <property type="entry name" value="TCP-1-like_intermed_sf"/>
</dbReference>
<dbReference type="PROSITE" id="PS00995">
    <property type="entry name" value="TCP1_3"/>
    <property type="match status" value="1"/>
</dbReference>
<dbReference type="InterPro" id="IPR027413">
    <property type="entry name" value="GROEL-like_equatorial_sf"/>
</dbReference>
<dbReference type="Gene3D" id="1.10.560.10">
    <property type="entry name" value="GroEL-like equatorial domain"/>
    <property type="match status" value="1"/>
</dbReference>
<comment type="caution">
    <text evidence="8">The sequence shown here is derived from an EMBL/GenBank/DDBJ whole genome shotgun (WGS) entry which is preliminary data.</text>
</comment>
<dbReference type="PANTHER" id="PTHR11353">
    <property type="entry name" value="CHAPERONIN"/>
    <property type="match status" value="1"/>
</dbReference>
<gene>
    <name evidence="8" type="ORF">A3Q56_08321</name>
</gene>